<name>A0A8X8WIY3_SALSN</name>
<proteinExistence type="predicted"/>
<feature type="region of interest" description="Disordered" evidence="3">
    <location>
        <begin position="1"/>
        <end position="23"/>
    </location>
</feature>
<feature type="region of interest" description="Disordered" evidence="3">
    <location>
        <begin position="35"/>
        <end position="72"/>
    </location>
</feature>
<feature type="compositionally biased region" description="Basic and acidic residues" evidence="3">
    <location>
        <begin position="531"/>
        <end position="540"/>
    </location>
</feature>
<evidence type="ECO:0000259" key="4">
    <source>
        <dbReference type="PROSITE" id="PS51334"/>
    </source>
</evidence>
<gene>
    <name evidence="5" type="ORF">SASPL_141926</name>
</gene>
<reference evidence="5" key="1">
    <citation type="submission" date="2018-01" db="EMBL/GenBank/DDBJ databases">
        <authorList>
            <person name="Mao J.F."/>
        </authorList>
    </citation>
    <scope>NUCLEOTIDE SEQUENCE</scope>
    <source>
        <strain evidence="5">Huo1</strain>
        <tissue evidence="5">Leaf</tissue>
    </source>
</reference>
<organism evidence="5">
    <name type="scientific">Salvia splendens</name>
    <name type="common">Scarlet sage</name>
    <dbReference type="NCBI Taxonomy" id="180675"/>
    <lineage>
        <taxon>Eukaryota</taxon>
        <taxon>Viridiplantae</taxon>
        <taxon>Streptophyta</taxon>
        <taxon>Embryophyta</taxon>
        <taxon>Tracheophyta</taxon>
        <taxon>Spermatophyta</taxon>
        <taxon>Magnoliopsida</taxon>
        <taxon>eudicotyledons</taxon>
        <taxon>Gunneridae</taxon>
        <taxon>Pentapetalae</taxon>
        <taxon>asterids</taxon>
        <taxon>lamiids</taxon>
        <taxon>Lamiales</taxon>
        <taxon>Lamiaceae</taxon>
        <taxon>Nepetoideae</taxon>
        <taxon>Mentheae</taxon>
        <taxon>Salviinae</taxon>
        <taxon>Salvia</taxon>
        <taxon>Salvia subgen. Calosphace</taxon>
        <taxon>core Calosphace</taxon>
    </lineage>
</organism>
<feature type="compositionally biased region" description="Pro residues" evidence="3">
    <location>
        <begin position="94"/>
        <end position="108"/>
    </location>
</feature>
<dbReference type="PANTHER" id="PTHR33101:SF70">
    <property type="entry name" value="ROP GUANINE NUCLEOTIDE EXCHANGE FACTOR 12-LIKE"/>
    <property type="match status" value="1"/>
</dbReference>
<reference evidence="5" key="2">
    <citation type="submission" date="2020-08" db="EMBL/GenBank/DDBJ databases">
        <title>Plant Genome Project.</title>
        <authorList>
            <person name="Zhang R.-G."/>
        </authorList>
    </citation>
    <scope>NUCLEOTIDE SEQUENCE</scope>
    <source>
        <strain evidence="5">Huo1</strain>
        <tissue evidence="5">Leaf</tissue>
    </source>
</reference>
<dbReference type="PANTHER" id="PTHR33101">
    <property type="entry name" value="ROP GUANINE NUCLEOTIDE EXCHANGE FACTOR 1"/>
    <property type="match status" value="1"/>
</dbReference>
<feature type="domain" description="PRONE" evidence="4">
    <location>
        <begin position="111"/>
        <end position="531"/>
    </location>
</feature>
<dbReference type="Gene3D" id="1.20.58.2010">
    <property type="entry name" value="PRONE domain, subdomain 1"/>
    <property type="match status" value="2"/>
</dbReference>
<evidence type="ECO:0000256" key="3">
    <source>
        <dbReference type="SAM" id="MobiDB-lite"/>
    </source>
</evidence>
<dbReference type="EMBL" id="PNBA02000016">
    <property type="protein sequence ID" value="KAG6395797.1"/>
    <property type="molecule type" value="Genomic_DNA"/>
</dbReference>
<feature type="compositionally biased region" description="Pro residues" evidence="3">
    <location>
        <begin position="57"/>
        <end position="69"/>
    </location>
</feature>
<dbReference type="InterPro" id="IPR038937">
    <property type="entry name" value="RopGEF"/>
</dbReference>
<evidence type="ECO:0000256" key="2">
    <source>
        <dbReference type="PROSITE-ProRule" id="PRU00663"/>
    </source>
</evidence>
<feature type="compositionally biased region" description="Low complexity" evidence="3">
    <location>
        <begin position="40"/>
        <end position="56"/>
    </location>
</feature>
<feature type="region of interest" description="Disordered" evidence="3">
    <location>
        <begin position="84"/>
        <end position="119"/>
    </location>
</feature>
<evidence type="ECO:0000313" key="5">
    <source>
        <dbReference type="EMBL" id="KAG6395797.1"/>
    </source>
</evidence>
<dbReference type="Pfam" id="PF03759">
    <property type="entry name" value="PRONE"/>
    <property type="match status" value="2"/>
</dbReference>
<protein>
    <recommendedName>
        <fullName evidence="4">PRONE domain-containing protein</fullName>
    </recommendedName>
</protein>
<feature type="compositionally biased region" description="Basic and acidic residues" evidence="3">
    <location>
        <begin position="553"/>
        <end position="570"/>
    </location>
</feature>
<evidence type="ECO:0000313" key="6">
    <source>
        <dbReference type="Proteomes" id="UP000298416"/>
    </source>
</evidence>
<evidence type="ECO:0000256" key="1">
    <source>
        <dbReference type="ARBA" id="ARBA00022658"/>
    </source>
</evidence>
<sequence>MVKEMEEAAEDQAEASRSSKLWRFRGMLVSSASKFRRNLNDNNNNINNGSDEAAPAPTLPQDPPPPLVQPRPGCLLSRTENVKARGSKIAPSLDPSPAPAKEVPPPVRKIPTGKNSVSSNMDMMKEKFAKLLLGEDMSGRGNGVSSALALSNAITNLAASAYGEMKKLEPMAPDTKVKWKKEIDWLLSVTDSIVEFVAVTQNNKDGTTFEVLSQPLPLPLLINLFLLIIWFWIGEQCFNSISNHLCRLVVGVGMKWIAGFIGCRTTRVVMATKPRSDLHVNIPALRKLDTMLLDCLDNFKEPHEFYYGSKDGDKGEKTQRSDDKWWIPVPRVPPNGLSETNRKWLQHQKDSVNQVLKAAMAINGQVLNEMEIPDAYIDALPKNGRVSLGDAIYKTITEDFFDPDCLLSSLDLSSEHKIVELKNKIEASIVIWKRKMNSKDNKAPWGSVVSTEKREILEDRAETVLLILKHRFPGIPQSDLDISKIETNKDVGHAVLESYSRILETLAYTVLSRIEDVMSADAQARGSATAEKTKSIKVSDKVAVAMEETESETQQRETEGKTANDKNADA</sequence>
<keyword evidence="6" id="KW-1185">Reference proteome</keyword>
<feature type="region of interest" description="Disordered" evidence="3">
    <location>
        <begin position="524"/>
        <end position="570"/>
    </location>
</feature>
<keyword evidence="1 2" id="KW-0344">Guanine-nucleotide releasing factor</keyword>
<comment type="caution">
    <text evidence="5">The sequence shown here is derived from an EMBL/GenBank/DDBJ whole genome shotgun (WGS) entry which is preliminary data.</text>
</comment>
<accession>A0A8X8WIY3</accession>
<dbReference type="AlphaFoldDB" id="A0A8X8WIY3"/>
<dbReference type="PROSITE" id="PS51334">
    <property type="entry name" value="PRONE"/>
    <property type="match status" value="1"/>
</dbReference>
<dbReference type="Proteomes" id="UP000298416">
    <property type="component" value="Unassembled WGS sequence"/>
</dbReference>
<dbReference type="FunFam" id="1.20.58.2010:FF:000001">
    <property type="entry name" value="Rop guanine nucleotide exchange factor 14"/>
    <property type="match status" value="1"/>
</dbReference>
<dbReference type="InterPro" id="IPR005512">
    <property type="entry name" value="PRONE_dom"/>
</dbReference>
<dbReference type="GO" id="GO:0005085">
    <property type="term" value="F:guanyl-nucleotide exchange factor activity"/>
    <property type="evidence" value="ECO:0007669"/>
    <property type="project" value="UniProtKB-UniRule"/>
</dbReference>